<evidence type="ECO:0000313" key="2">
    <source>
        <dbReference type="Proteomes" id="UP000039865"/>
    </source>
</evidence>
<organism evidence="1 2">
    <name type="scientific">Stylonychia lemnae</name>
    <name type="common">Ciliate</name>
    <dbReference type="NCBI Taxonomy" id="5949"/>
    <lineage>
        <taxon>Eukaryota</taxon>
        <taxon>Sar</taxon>
        <taxon>Alveolata</taxon>
        <taxon>Ciliophora</taxon>
        <taxon>Intramacronucleata</taxon>
        <taxon>Spirotrichea</taxon>
        <taxon>Stichotrichia</taxon>
        <taxon>Sporadotrichida</taxon>
        <taxon>Oxytrichidae</taxon>
        <taxon>Stylonychinae</taxon>
        <taxon>Stylonychia</taxon>
    </lineage>
</organism>
<dbReference type="AlphaFoldDB" id="A0A078AX54"/>
<reference evidence="1 2" key="1">
    <citation type="submission" date="2014-06" db="EMBL/GenBank/DDBJ databases">
        <authorList>
            <person name="Swart Estienne"/>
        </authorList>
    </citation>
    <scope>NUCLEOTIDE SEQUENCE [LARGE SCALE GENOMIC DNA]</scope>
    <source>
        <strain evidence="1 2">130c</strain>
    </source>
</reference>
<dbReference type="EMBL" id="CCKQ01014942">
    <property type="protein sequence ID" value="CDW86749.1"/>
    <property type="molecule type" value="Genomic_DNA"/>
</dbReference>
<name>A0A078AX54_STYLE</name>
<proteinExistence type="predicted"/>
<dbReference type="Proteomes" id="UP000039865">
    <property type="component" value="Unassembled WGS sequence"/>
</dbReference>
<evidence type="ECO:0000313" key="1">
    <source>
        <dbReference type="EMBL" id="CDW86749.1"/>
    </source>
</evidence>
<protein>
    <submittedName>
        <fullName evidence="1">Uncharacterized protein</fullName>
    </submittedName>
</protein>
<gene>
    <name evidence="1" type="primary">Contig11625.g12447</name>
    <name evidence="1" type="ORF">STYLEM_15847</name>
</gene>
<keyword evidence="2" id="KW-1185">Reference proteome</keyword>
<dbReference type="InParanoid" id="A0A078AX54"/>
<accession>A0A078AX54</accession>
<sequence length="434" mass="51752">MDLQIIANSTDQEIDSSTLQNHDQQIDFNSKQNQNNRKQLDSRVCGIFLLSNKYSILEPKETYILIKNKDPMKISLIKQTSDRLKETPKNQIILDHNTDENIEKIRENLIEKIPGYGRNGIIVLSDNRDNEFLYINPCNGKKYRQYDDKGNRYLRSDILYKTISRDMRKFFSKDFNAVTGFILIKNRKENFFFLRQIGSYLQYRFPELYSKYQVQEKQINQDNNLIFNDLILFFGCLIYPKEVYKSLIIQNGNSKNEAPNESIDCRTKMNTISESNLKKMFHQSLNKFSLEKLYKLINTEFYAYFFCHYFSKQVLRTDYLETKKYNLDNSNGSHYPAFVLAYNLLLNLSQLTLIKSIRKINEKQKYEQEQYQQNMINFVHLKPKSMILFRITKENQSKIELFQCQTQKRKNLKKRFSGTRIQELERVIQSGKQI</sequence>